<dbReference type="STRING" id="1423801.FD50_GL001445"/>
<gene>
    <name evidence="1" type="ORF">FD50_GL001445</name>
</gene>
<protein>
    <submittedName>
        <fullName evidence="1">Uncharacterized protein</fullName>
    </submittedName>
</protein>
<dbReference type="AlphaFoldDB" id="A0A0R1V2M6"/>
<sequence length="100" mass="11433">MISFEKTSTFVYKILRFVDFGELNSDVVATMPMSFQKCFMCDRVLKYGEEIYLGVMPHGNKTFCEGCKNKLTEIEIKRNAAYPGALRAQWPAVKVGNQHD</sequence>
<evidence type="ECO:0000313" key="1">
    <source>
        <dbReference type="EMBL" id="KRL97464.1"/>
    </source>
</evidence>
<name>A0A0R1V2M6_9LACO</name>
<comment type="caution">
    <text evidence="1">The sequence shown here is derived from an EMBL/GenBank/DDBJ whole genome shotgun (WGS) entry which is preliminary data.</text>
</comment>
<evidence type="ECO:0000313" key="2">
    <source>
        <dbReference type="Proteomes" id="UP000051166"/>
    </source>
</evidence>
<dbReference type="Proteomes" id="UP000051166">
    <property type="component" value="Unassembled WGS sequence"/>
</dbReference>
<organism evidence="1 2">
    <name type="scientific">Liquorilactobacillus satsumensis DSM 16230 = JCM 12392</name>
    <dbReference type="NCBI Taxonomy" id="1423801"/>
    <lineage>
        <taxon>Bacteria</taxon>
        <taxon>Bacillati</taxon>
        <taxon>Bacillota</taxon>
        <taxon>Bacilli</taxon>
        <taxon>Lactobacillales</taxon>
        <taxon>Lactobacillaceae</taxon>
        <taxon>Liquorilactobacillus</taxon>
    </lineage>
</organism>
<keyword evidence="2" id="KW-1185">Reference proteome</keyword>
<dbReference type="GeneID" id="98308743"/>
<reference evidence="1 2" key="1">
    <citation type="journal article" date="2015" name="Genome Announc.">
        <title>Expanding the biotechnology potential of lactobacilli through comparative genomics of 213 strains and associated genera.</title>
        <authorList>
            <person name="Sun Z."/>
            <person name="Harris H.M."/>
            <person name="McCann A."/>
            <person name="Guo C."/>
            <person name="Argimon S."/>
            <person name="Zhang W."/>
            <person name="Yang X."/>
            <person name="Jeffery I.B."/>
            <person name="Cooney J.C."/>
            <person name="Kagawa T.F."/>
            <person name="Liu W."/>
            <person name="Song Y."/>
            <person name="Salvetti E."/>
            <person name="Wrobel A."/>
            <person name="Rasinkangas P."/>
            <person name="Parkhill J."/>
            <person name="Rea M.C."/>
            <person name="O'Sullivan O."/>
            <person name="Ritari J."/>
            <person name="Douillard F.P."/>
            <person name="Paul Ross R."/>
            <person name="Yang R."/>
            <person name="Briner A.E."/>
            <person name="Felis G.E."/>
            <person name="de Vos W.M."/>
            <person name="Barrangou R."/>
            <person name="Klaenhammer T.R."/>
            <person name="Caufield P.W."/>
            <person name="Cui Y."/>
            <person name="Zhang H."/>
            <person name="O'Toole P.W."/>
        </authorList>
    </citation>
    <scope>NUCLEOTIDE SEQUENCE [LARGE SCALE GENOMIC DNA]</scope>
    <source>
        <strain evidence="1 2">DSM 16230</strain>
    </source>
</reference>
<dbReference type="PATRIC" id="fig|1423801.4.peg.1481"/>
<accession>A0A0R1V2M6</accession>
<dbReference type="EMBL" id="AZFQ01000052">
    <property type="protein sequence ID" value="KRL97464.1"/>
    <property type="molecule type" value="Genomic_DNA"/>
</dbReference>
<proteinExistence type="predicted"/>
<dbReference type="RefSeq" id="WP_056961241.1">
    <property type="nucleotide sequence ID" value="NZ_AZFQ01000052.1"/>
</dbReference>